<proteinExistence type="predicted"/>
<evidence type="ECO:0000313" key="2">
    <source>
        <dbReference type="Proteomes" id="UP001605036"/>
    </source>
</evidence>
<organism evidence="1 2">
    <name type="scientific">Riccia fluitans</name>
    <dbReference type="NCBI Taxonomy" id="41844"/>
    <lineage>
        <taxon>Eukaryota</taxon>
        <taxon>Viridiplantae</taxon>
        <taxon>Streptophyta</taxon>
        <taxon>Embryophyta</taxon>
        <taxon>Marchantiophyta</taxon>
        <taxon>Marchantiopsida</taxon>
        <taxon>Marchantiidae</taxon>
        <taxon>Marchantiales</taxon>
        <taxon>Ricciaceae</taxon>
        <taxon>Riccia</taxon>
    </lineage>
</organism>
<dbReference type="EMBL" id="JBHFFA010000006">
    <property type="protein sequence ID" value="KAL2620256.1"/>
    <property type="molecule type" value="Genomic_DNA"/>
</dbReference>
<protein>
    <submittedName>
        <fullName evidence="1">Uncharacterized protein</fullName>
    </submittedName>
</protein>
<comment type="caution">
    <text evidence="1">The sequence shown here is derived from an EMBL/GenBank/DDBJ whole genome shotgun (WGS) entry which is preliminary data.</text>
</comment>
<sequence length="137" mass="15190">MNSGTAHNSDDLLEDFDMDVVPHSDVVDMVTNCIMNGSSTESVLKDCDIVSYSDAVLDVSASTLPHEDDANDNVDVDNNVNDEKDEIAHSSLFILVKMVNSRVLLLMASSIVISIEDFLKRKHMMHINNSEVTFRSE</sequence>
<dbReference type="Proteomes" id="UP001605036">
    <property type="component" value="Unassembled WGS sequence"/>
</dbReference>
<evidence type="ECO:0000313" key="1">
    <source>
        <dbReference type="EMBL" id="KAL2620256.1"/>
    </source>
</evidence>
<name>A0ABD1Y0I5_9MARC</name>
<keyword evidence="2" id="KW-1185">Reference proteome</keyword>
<dbReference type="AlphaFoldDB" id="A0ABD1Y0I5"/>
<reference evidence="1 2" key="1">
    <citation type="submission" date="2024-09" db="EMBL/GenBank/DDBJ databases">
        <title>Chromosome-scale assembly of Riccia fluitans.</title>
        <authorList>
            <person name="Paukszto L."/>
            <person name="Sawicki J."/>
            <person name="Karawczyk K."/>
            <person name="Piernik-Szablinska J."/>
            <person name="Szczecinska M."/>
            <person name="Mazdziarz M."/>
        </authorList>
    </citation>
    <scope>NUCLEOTIDE SEQUENCE [LARGE SCALE GENOMIC DNA]</scope>
    <source>
        <strain evidence="1">Rf_01</strain>
        <tissue evidence="1">Aerial parts of the thallus</tissue>
    </source>
</reference>
<accession>A0ABD1Y0I5</accession>
<gene>
    <name evidence="1" type="ORF">R1flu_000461</name>
</gene>